<evidence type="ECO:0000259" key="12">
    <source>
        <dbReference type="Pfam" id="PF02229"/>
    </source>
</evidence>
<dbReference type="OrthoDB" id="2505440at2759"/>
<dbReference type="AlphaFoldDB" id="A0A1S3GZE1"/>
<evidence type="ECO:0000256" key="5">
    <source>
        <dbReference type="ARBA" id="ARBA00023125"/>
    </source>
</evidence>
<keyword evidence="4" id="KW-0805">Transcription regulation</keyword>
<evidence type="ECO:0000313" key="15">
    <source>
        <dbReference type="RefSeq" id="XP_013378597.1"/>
    </source>
</evidence>
<name>A0A1S3GZE1_LINAN</name>
<feature type="compositionally biased region" description="Basic and acidic residues" evidence="11">
    <location>
        <begin position="29"/>
        <end position="47"/>
    </location>
</feature>
<feature type="domain" description="Transcriptional coactivator p15 (PC4) C-terminal" evidence="12">
    <location>
        <begin position="50"/>
        <end position="100"/>
    </location>
</feature>
<reference evidence="14 15" key="1">
    <citation type="submission" date="2025-04" db="UniProtKB">
        <authorList>
            <consortium name="RefSeq"/>
        </authorList>
    </citation>
    <scope>IDENTIFICATION</scope>
    <source>
        <tissue evidence="14 15">Gonads</tissue>
    </source>
</reference>
<evidence type="ECO:0000256" key="4">
    <source>
        <dbReference type="ARBA" id="ARBA00023015"/>
    </source>
</evidence>
<dbReference type="GO" id="GO:0005634">
    <property type="term" value="C:nucleus"/>
    <property type="evidence" value="ECO:0007669"/>
    <property type="project" value="UniProtKB-SubCell"/>
</dbReference>
<evidence type="ECO:0000256" key="8">
    <source>
        <dbReference type="ARBA" id="ARBA00023242"/>
    </source>
</evidence>
<accession>A0A1S3GZE1</accession>
<dbReference type="SUPFAM" id="SSF54447">
    <property type="entry name" value="ssDNA-binding transcriptional regulator domain"/>
    <property type="match status" value="1"/>
</dbReference>
<evidence type="ECO:0000256" key="1">
    <source>
        <dbReference type="ARBA" id="ARBA00004123"/>
    </source>
</evidence>
<proteinExistence type="inferred from homology"/>
<evidence type="ECO:0000256" key="6">
    <source>
        <dbReference type="ARBA" id="ARBA00023159"/>
    </source>
</evidence>
<protein>
    <recommendedName>
        <fullName evidence="3">Activated RNA polymerase II transcriptional coactivator p15</fullName>
    </recommendedName>
    <alternativeName>
        <fullName evidence="10">SUB1 homolog</fullName>
    </alternativeName>
</protein>
<evidence type="ECO:0000313" key="14">
    <source>
        <dbReference type="RefSeq" id="XP_013378596.1"/>
    </source>
</evidence>
<evidence type="ECO:0000313" key="13">
    <source>
        <dbReference type="Proteomes" id="UP000085678"/>
    </source>
</evidence>
<evidence type="ECO:0000256" key="11">
    <source>
        <dbReference type="SAM" id="MobiDB-lite"/>
    </source>
</evidence>
<feature type="region of interest" description="Disordered" evidence="11">
    <location>
        <begin position="1"/>
        <end position="50"/>
    </location>
</feature>
<dbReference type="KEGG" id="lak:106150388"/>
<dbReference type="Proteomes" id="UP000085678">
    <property type="component" value="Unplaced"/>
</dbReference>
<dbReference type="InterPro" id="IPR045125">
    <property type="entry name" value="Sub1/Tcp4-like"/>
</dbReference>
<dbReference type="RefSeq" id="XP_013378596.1">
    <property type="nucleotide sequence ID" value="XM_013523142.1"/>
</dbReference>
<evidence type="ECO:0000256" key="2">
    <source>
        <dbReference type="ARBA" id="ARBA00009001"/>
    </source>
</evidence>
<keyword evidence="5" id="KW-0238">DNA-binding</keyword>
<dbReference type="Pfam" id="PF02229">
    <property type="entry name" value="PC4"/>
    <property type="match status" value="1"/>
</dbReference>
<dbReference type="RefSeq" id="XP_013378597.1">
    <property type="nucleotide sequence ID" value="XM_013523143.2"/>
</dbReference>
<dbReference type="Gene3D" id="2.30.31.10">
    <property type="entry name" value="Transcriptional Coactivator Pc4, Chain A"/>
    <property type="match status" value="1"/>
</dbReference>
<comment type="subcellular location">
    <subcellularLocation>
        <location evidence="1">Nucleus</location>
    </subcellularLocation>
</comment>
<dbReference type="GO" id="GO:0003713">
    <property type="term" value="F:transcription coactivator activity"/>
    <property type="evidence" value="ECO:0007669"/>
    <property type="project" value="InterPro"/>
</dbReference>
<evidence type="ECO:0000256" key="3">
    <source>
        <dbReference type="ARBA" id="ARBA00013386"/>
    </source>
</evidence>
<dbReference type="STRING" id="7574.A0A1S3GZE1"/>
<keyword evidence="8" id="KW-0539">Nucleus</keyword>
<comment type="similarity">
    <text evidence="2">Belongs to the transcriptional coactivator PC4 family.</text>
</comment>
<comment type="function">
    <text evidence="9">General coactivator that functions cooperatively with TAFs and mediates functional interactions between upstream activators and the general transcriptional machinery. May be involved in stabilizing the multiprotein transcription complex. Binds single-stranded DNA. Also binds, in vitro, non-specifically to double-stranded DNA (ds DNA).</text>
</comment>
<keyword evidence="7" id="KW-0804">Transcription</keyword>
<evidence type="ECO:0000256" key="10">
    <source>
        <dbReference type="ARBA" id="ARBA00031984"/>
    </source>
</evidence>
<dbReference type="PANTHER" id="PTHR13215">
    <property type="entry name" value="RNA POLYMERASE II TRANSCRIPTIONAL COACTIVATOR"/>
    <property type="match status" value="1"/>
</dbReference>
<dbReference type="GO" id="GO:0060261">
    <property type="term" value="P:positive regulation of transcription initiation by RNA polymerase II"/>
    <property type="evidence" value="ECO:0007669"/>
    <property type="project" value="InterPro"/>
</dbReference>
<evidence type="ECO:0000256" key="9">
    <source>
        <dbReference type="ARBA" id="ARBA00024848"/>
    </source>
</evidence>
<organism evidence="13 14">
    <name type="scientific">Lingula anatina</name>
    <name type="common">Brachiopod</name>
    <name type="synonym">Lingula unguis</name>
    <dbReference type="NCBI Taxonomy" id="7574"/>
    <lineage>
        <taxon>Eukaryota</taxon>
        <taxon>Metazoa</taxon>
        <taxon>Spiralia</taxon>
        <taxon>Lophotrochozoa</taxon>
        <taxon>Brachiopoda</taxon>
        <taxon>Linguliformea</taxon>
        <taxon>Lingulata</taxon>
        <taxon>Lingulida</taxon>
        <taxon>Linguloidea</taxon>
        <taxon>Lingulidae</taxon>
        <taxon>Lingula</taxon>
    </lineage>
</organism>
<keyword evidence="13" id="KW-1185">Reference proteome</keyword>
<dbReference type="InterPro" id="IPR003173">
    <property type="entry name" value="PC4_C"/>
</dbReference>
<keyword evidence="6" id="KW-0010">Activator</keyword>
<evidence type="ECO:0000256" key="7">
    <source>
        <dbReference type="ARBA" id="ARBA00023163"/>
    </source>
</evidence>
<dbReference type="FunFam" id="2.30.31.10:FF:000001">
    <property type="entry name" value="Activated RNA polymerase II transcriptional coactivator p15"/>
    <property type="match status" value="1"/>
</dbReference>
<dbReference type="GeneID" id="106150388"/>
<gene>
    <name evidence="14 15" type="primary">LOC106150388</name>
</gene>
<sequence>MPKSKEFISSSESDSEDDKPKAKKKKTEKPKPAEKPKPSSSKGKDGEEMFQLSKMRYVTVSEFRGKCFVNIREYYESDGEMKPGKKGIALNAEQWTRLKEQMEEIDAKLKSMQ</sequence>
<dbReference type="InterPro" id="IPR009044">
    <property type="entry name" value="ssDNA-bd_transcriptional_reg"/>
</dbReference>
<dbReference type="GO" id="GO:0003677">
    <property type="term" value="F:DNA binding"/>
    <property type="evidence" value="ECO:0007669"/>
    <property type="project" value="UniProtKB-KW"/>
</dbReference>